<proteinExistence type="predicted"/>
<protein>
    <submittedName>
        <fullName evidence="3">MATE family efflux transporter</fullName>
    </submittedName>
</protein>
<keyword evidence="2" id="KW-0472">Membrane</keyword>
<name>A0A556A7H3_9BURK</name>
<feature type="transmembrane region" description="Helical" evidence="2">
    <location>
        <begin position="203"/>
        <end position="228"/>
    </location>
</feature>
<dbReference type="GO" id="GO:0042910">
    <property type="term" value="F:xenobiotic transmembrane transporter activity"/>
    <property type="evidence" value="ECO:0007669"/>
    <property type="project" value="InterPro"/>
</dbReference>
<dbReference type="NCBIfam" id="TIGR00797">
    <property type="entry name" value="matE"/>
    <property type="match status" value="1"/>
</dbReference>
<accession>A0A556A7H3</accession>
<reference evidence="3 4" key="1">
    <citation type="submission" date="2019-07" db="EMBL/GenBank/DDBJ databases">
        <title>Qingshengfaniella alkalisoli gen. nov., sp. nov., isolated from saline soil.</title>
        <authorList>
            <person name="Xu L."/>
            <person name="Huang X.-X."/>
            <person name="Sun J.-Q."/>
        </authorList>
    </citation>
    <scope>NUCLEOTIDE SEQUENCE [LARGE SCALE GENOMIC DNA]</scope>
    <source>
        <strain evidence="3 4">DSM 27279</strain>
    </source>
</reference>
<keyword evidence="1" id="KW-0813">Transport</keyword>
<feature type="transmembrane region" description="Helical" evidence="2">
    <location>
        <begin position="402"/>
        <end position="422"/>
    </location>
</feature>
<feature type="transmembrane region" description="Helical" evidence="2">
    <location>
        <begin position="362"/>
        <end position="381"/>
    </location>
</feature>
<sequence length="483" mass="50722">MSTSTQSDALQTPPSDADGLGRLARRLVGQAWPVMIGQWAGIAFGVLDTSMTGHASPEDLAAMALAVAINITVFVGLMGVVHALIPILAQRLGAGRLEDVGSGWGQGVWLALFLSAFGVAVLLFPDPLLALSGDIEPAVRTRIDGYLIALAFALPAALVFRAMYALGAAVSRPKVIMRIMLVGVALKAFFNWVLIFGKFGLPAFGAVGAGMATALVFWASVVLAGLVLRHDAYFRRFRLRLGRPRWADQRELLRLGLPMGASYLIEVMAFTFMALMVARSGIAATGAHQITANLAALCYMAPMALGIATSAQAAQALGAHQWDAARRLGQAGFLLIVGEVAITVAILLGAREHIVGFYTDSVDVAVLAVPLLVVLPLFHLADALHAMTLYLLRAYRIAIVPMLLQAVALGLVGLVGGWYLAYGPGAGGLAPVIARIAPDAPAGAAALWLMATTGLMLSCALMQPVYWRALRRTRGAAAAASTP</sequence>
<dbReference type="GO" id="GO:0015297">
    <property type="term" value="F:antiporter activity"/>
    <property type="evidence" value="ECO:0007669"/>
    <property type="project" value="InterPro"/>
</dbReference>
<keyword evidence="4" id="KW-1185">Reference proteome</keyword>
<dbReference type="Proteomes" id="UP000318405">
    <property type="component" value="Unassembled WGS sequence"/>
</dbReference>
<feature type="transmembrane region" description="Helical" evidence="2">
    <location>
        <begin position="331"/>
        <end position="350"/>
    </location>
</feature>
<feature type="transmembrane region" description="Helical" evidence="2">
    <location>
        <begin position="60"/>
        <end position="85"/>
    </location>
</feature>
<evidence type="ECO:0000256" key="1">
    <source>
        <dbReference type="ARBA" id="ARBA00022448"/>
    </source>
</evidence>
<dbReference type="PANTHER" id="PTHR43298:SF2">
    <property type="entry name" value="FMN_FAD EXPORTER YEEO-RELATED"/>
    <property type="match status" value="1"/>
</dbReference>
<dbReference type="PANTHER" id="PTHR43298">
    <property type="entry name" value="MULTIDRUG RESISTANCE PROTEIN NORM-RELATED"/>
    <property type="match status" value="1"/>
</dbReference>
<feature type="transmembrane region" description="Helical" evidence="2">
    <location>
        <begin position="442"/>
        <end position="462"/>
    </location>
</feature>
<dbReference type="GO" id="GO:0005886">
    <property type="term" value="C:plasma membrane"/>
    <property type="evidence" value="ECO:0007669"/>
    <property type="project" value="TreeGrafter"/>
</dbReference>
<evidence type="ECO:0000256" key="2">
    <source>
        <dbReference type="SAM" id="Phobius"/>
    </source>
</evidence>
<keyword evidence="2" id="KW-0812">Transmembrane</keyword>
<dbReference type="AlphaFoldDB" id="A0A556A7H3"/>
<gene>
    <name evidence="3" type="ORF">FOZ76_24720</name>
</gene>
<comment type="caution">
    <text evidence="3">The sequence shown here is derived from an EMBL/GenBank/DDBJ whole genome shotgun (WGS) entry which is preliminary data.</text>
</comment>
<dbReference type="InterPro" id="IPR050222">
    <property type="entry name" value="MATE_MdtK"/>
</dbReference>
<evidence type="ECO:0000313" key="3">
    <source>
        <dbReference type="EMBL" id="TSH88843.1"/>
    </source>
</evidence>
<dbReference type="InterPro" id="IPR002528">
    <property type="entry name" value="MATE_fam"/>
</dbReference>
<feature type="transmembrane region" description="Helical" evidence="2">
    <location>
        <begin position="290"/>
        <end position="311"/>
    </location>
</feature>
<organism evidence="3 4">
    <name type="scientific">Verticiella sediminum</name>
    <dbReference type="NCBI Taxonomy" id="1247510"/>
    <lineage>
        <taxon>Bacteria</taxon>
        <taxon>Pseudomonadati</taxon>
        <taxon>Pseudomonadota</taxon>
        <taxon>Betaproteobacteria</taxon>
        <taxon>Burkholderiales</taxon>
        <taxon>Alcaligenaceae</taxon>
        <taxon>Verticiella</taxon>
    </lineage>
</organism>
<dbReference type="OrthoDB" id="9780160at2"/>
<dbReference type="Pfam" id="PF01554">
    <property type="entry name" value="MatE"/>
    <property type="match status" value="2"/>
</dbReference>
<feature type="transmembrane region" description="Helical" evidence="2">
    <location>
        <begin position="106"/>
        <end position="125"/>
    </location>
</feature>
<dbReference type="EMBL" id="VLTJ01000042">
    <property type="protein sequence ID" value="TSH88843.1"/>
    <property type="molecule type" value="Genomic_DNA"/>
</dbReference>
<keyword evidence="2" id="KW-1133">Transmembrane helix</keyword>
<feature type="transmembrane region" description="Helical" evidence="2">
    <location>
        <begin position="255"/>
        <end position="278"/>
    </location>
</feature>
<evidence type="ECO:0000313" key="4">
    <source>
        <dbReference type="Proteomes" id="UP000318405"/>
    </source>
</evidence>
<dbReference type="RefSeq" id="WP_143950959.1">
    <property type="nucleotide sequence ID" value="NZ_BAABMB010000005.1"/>
</dbReference>
<feature type="transmembrane region" description="Helical" evidence="2">
    <location>
        <begin position="176"/>
        <end position="197"/>
    </location>
</feature>
<feature type="transmembrane region" description="Helical" evidence="2">
    <location>
        <begin position="145"/>
        <end position="164"/>
    </location>
</feature>